<reference evidence="14 15" key="1">
    <citation type="submission" date="2017-08" db="EMBL/GenBank/DDBJ databases">
        <title>Infants hospitalized years apart are colonized by the same room-sourced microbial strains.</title>
        <authorList>
            <person name="Brooks B."/>
            <person name="Olm M.R."/>
            <person name="Firek B.A."/>
            <person name="Baker R."/>
            <person name="Thomas B.C."/>
            <person name="Morowitz M.J."/>
            <person name="Banfield J.F."/>
        </authorList>
    </citation>
    <scope>NUCLEOTIDE SEQUENCE [LARGE SCALE GENOMIC DNA]</scope>
    <source>
        <strain evidence="14">S2_005_002_R2_29</strain>
    </source>
</reference>
<keyword evidence="7 12" id="KW-0862">Zinc</keyword>
<dbReference type="CDD" id="cd17929">
    <property type="entry name" value="DEXHc_priA"/>
    <property type="match status" value="1"/>
</dbReference>
<proteinExistence type="inferred from homology"/>
<feature type="binding site" evidence="12">
    <location>
        <position position="460"/>
    </location>
    <ligand>
        <name>Zn(2+)</name>
        <dbReference type="ChEBI" id="CHEBI:29105"/>
        <label>2</label>
    </ligand>
</feature>
<keyword evidence="3 12" id="KW-0479">Metal-binding</keyword>
<dbReference type="GO" id="GO:0006269">
    <property type="term" value="P:DNA replication, synthesis of primer"/>
    <property type="evidence" value="ECO:0007669"/>
    <property type="project" value="UniProtKB-KW"/>
</dbReference>
<dbReference type="Gene3D" id="3.40.1440.60">
    <property type="entry name" value="PriA, 3(prime) DNA-binding domain"/>
    <property type="match status" value="1"/>
</dbReference>
<dbReference type="GO" id="GO:0006310">
    <property type="term" value="P:DNA recombination"/>
    <property type="evidence" value="ECO:0007669"/>
    <property type="project" value="InterPro"/>
</dbReference>
<dbReference type="PANTHER" id="PTHR30580:SF0">
    <property type="entry name" value="PRIMOSOMAL PROTEIN N"/>
    <property type="match status" value="1"/>
</dbReference>
<comment type="subunit">
    <text evidence="12">Component of the replication restart primosome.</text>
</comment>
<keyword evidence="6 12" id="KW-0347">Helicase</keyword>
<gene>
    <name evidence="12" type="primary">priA</name>
    <name evidence="14" type="ORF">DI551_02460</name>
</gene>
<dbReference type="NCBIfam" id="TIGR00595">
    <property type="entry name" value="priA"/>
    <property type="match status" value="1"/>
</dbReference>
<comment type="similarity">
    <text evidence="12">Belongs to the helicase family. PriA subfamily.</text>
</comment>
<accession>A0A2W5NAW6</accession>
<feature type="binding site" evidence="12">
    <location>
        <position position="445"/>
    </location>
    <ligand>
        <name>Zn(2+)</name>
        <dbReference type="ChEBI" id="CHEBI:29105"/>
        <label>2</label>
    </ligand>
</feature>
<dbReference type="Pfam" id="PF17764">
    <property type="entry name" value="PriA_3primeBD"/>
    <property type="match status" value="1"/>
</dbReference>
<evidence type="ECO:0000259" key="13">
    <source>
        <dbReference type="PROSITE" id="PS51192"/>
    </source>
</evidence>
<dbReference type="Proteomes" id="UP000249417">
    <property type="component" value="Unassembled WGS sequence"/>
</dbReference>
<dbReference type="SMART" id="SM00487">
    <property type="entry name" value="DEXDc"/>
    <property type="match status" value="1"/>
</dbReference>
<feature type="binding site" evidence="12">
    <location>
        <position position="473"/>
    </location>
    <ligand>
        <name>Zn(2+)</name>
        <dbReference type="ChEBI" id="CHEBI:29105"/>
        <label>1</label>
    </ligand>
</feature>
<dbReference type="Pfam" id="PF00270">
    <property type="entry name" value="DEAD"/>
    <property type="match status" value="1"/>
</dbReference>
<dbReference type="InterPro" id="IPR001650">
    <property type="entry name" value="Helicase_C-like"/>
</dbReference>
<dbReference type="InterPro" id="IPR005259">
    <property type="entry name" value="PriA"/>
</dbReference>
<feature type="binding site" evidence="12">
    <location>
        <position position="436"/>
    </location>
    <ligand>
        <name>Zn(2+)</name>
        <dbReference type="ChEBI" id="CHEBI:29105"/>
        <label>1</label>
    </ligand>
</feature>
<comment type="catalytic activity">
    <reaction evidence="11 12">
        <text>ATP + H2O = ADP + phosphate + H(+)</text>
        <dbReference type="Rhea" id="RHEA:13065"/>
        <dbReference type="ChEBI" id="CHEBI:15377"/>
        <dbReference type="ChEBI" id="CHEBI:15378"/>
        <dbReference type="ChEBI" id="CHEBI:30616"/>
        <dbReference type="ChEBI" id="CHEBI:43474"/>
        <dbReference type="ChEBI" id="CHEBI:456216"/>
        <dbReference type="EC" id="5.6.2.4"/>
    </reaction>
</comment>
<dbReference type="GO" id="GO:0006302">
    <property type="term" value="P:double-strand break repair"/>
    <property type="evidence" value="ECO:0007669"/>
    <property type="project" value="InterPro"/>
</dbReference>
<dbReference type="InterPro" id="IPR027417">
    <property type="entry name" value="P-loop_NTPase"/>
</dbReference>
<dbReference type="Pfam" id="PF18319">
    <property type="entry name" value="Zn_ribbon_PriA"/>
    <property type="match status" value="1"/>
</dbReference>
<dbReference type="FunFam" id="3.40.50.300:FF:000489">
    <property type="entry name" value="Primosome assembly protein PriA"/>
    <property type="match status" value="1"/>
</dbReference>
<evidence type="ECO:0000313" key="15">
    <source>
        <dbReference type="Proteomes" id="UP000249417"/>
    </source>
</evidence>
<evidence type="ECO:0000256" key="3">
    <source>
        <dbReference type="ARBA" id="ARBA00022723"/>
    </source>
</evidence>
<evidence type="ECO:0000256" key="7">
    <source>
        <dbReference type="ARBA" id="ARBA00022833"/>
    </source>
</evidence>
<organism evidence="14 15">
    <name type="scientific">Micavibrio aeruginosavorus</name>
    <dbReference type="NCBI Taxonomy" id="349221"/>
    <lineage>
        <taxon>Bacteria</taxon>
        <taxon>Pseudomonadati</taxon>
        <taxon>Bdellovibrionota</taxon>
        <taxon>Bdellovibrionia</taxon>
        <taxon>Bdellovibrionales</taxon>
        <taxon>Pseudobdellovibrionaceae</taxon>
        <taxon>Micavibrio</taxon>
    </lineage>
</organism>
<sequence length="724" mass="79472">MAVKSVLVPYPVDKAYDYDVPAGIGAGDGDYVVVPLGQRTVPGVVWGGSGGDKVDAKKLKSVVSNYDLPPMPEAHRKFLDWAAHYTMTPLGQFLKLSLSVPAALEKPKDIRAYRIADGMQQTKDGLSPAAKRVIDVAKDGLARKQSELAREAGCGTSVIKTLVEKGYLIETALAEPPPCRRPDMERHGATLSPSQKKAADHLTGEIEKNIFCASLLDGVTGSGKTEVYFEAIAAALKAGKQALILLPEIALSNAFLGRFKDRFGCAPALWHSSLSDHQRKVTWRGVASGESRVVVGARSALFLPYKDLGIIVVDEEHDPAYKQEEGVIYNARDMAVVRAHMGKIPVVLVSATPSLETMQNVWLGKYEHLHLPDRHGGAGLPDVHIVDLKADKPERQHFISPTLAAAMKKTITEDNGQVLLFLNRRGYAPLTLCRSCGHRFECPRCTAWLIEHRKTNKLHCHHCGFDTRIPPTCPKCGEADTLVACGPGVERILEEVKETFPEARTVILSSDTAETHDQMKKILDDIREHRIDIIIGTQIIAKGHHFPRLTCVGVVDADLGLSGGDLRASERTFQLLHQVAGRAGREADKGHVYLQTYMPESRVMQALASNNRDEFLEVEAATREAAKMPPFTRLAGIIVSGRDEKLVIEVSKALGQSSPHGQGIQTLGPADAPMYRLRGKFRRRLLVRAEKNIDIQKSIDAWIGDLKIPSTVRVQIDMDPQSFF</sequence>
<keyword evidence="9 12" id="KW-0238">DNA-binding</keyword>
<dbReference type="GO" id="GO:0008270">
    <property type="term" value="F:zinc ion binding"/>
    <property type="evidence" value="ECO:0007669"/>
    <property type="project" value="UniProtKB-UniRule"/>
</dbReference>
<dbReference type="Pfam" id="PF18074">
    <property type="entry name" value="PriA_C"/>
    <property type="match status" value="1"/>
</dbReference>
<dbReference type="AlphaFoldDB" id="A0A2W5NAW6"/>
<feature type="binding site" evidence="12">
    <location>
        <position position="476"/>
    </location>
    <ligand>
        <name>Zn(2+)</name>
        <dbReference type="ChEBI" id="CHEBI:29105"/>
        <label>1</label>
    </ligand>
</feature>
<evidence type="ECO:0000256" key="2">
    <source>
        <dbReference type="ARBA" id="ARBA00022705"/>
    </source>
</evidence>
<name>A0A2W5NAW6_9BACT</name>
<keyword evidence="10 12" id="KW-0413">Isomerase</keyword>
<dbReference type="EC" id="5.6.2.4" evidence="12"/>
<evidence type="ECO:0000313" key="14">
    <source>
        <dbReference type="EMBL" id="PZQ47845.1"/>
    </source>
</evidence>
<dbReference type="InterPro" id="IPR011545">
    <property type="entry name" value="DEAD/DEAH_box_helicase_dom"/>
</dbReference>
<evidence type="ECO:0000256" key="5">
    <source>
        <dbReference type="ARBA" id="ARBA00022801"/>
    </source>
</evidence>
<dbReference type="InterPro" id="IPR041222">
    <property type="entry name" value="PriA_3primeBD"/>
</dbReference>
<keyword evidence="4 12" id="KW-0547">Nucleotide-binding</keyword>
<comment type="function">
    <text evidence="12">Initiates the restart of stalled replication forks, which reloads the replicative helicase on sites other than the origin of replication. Recognizes and binds to abandoned replication forks and remodels them to uncover a helicase loading site. Promotes assembly of the primosome at these replication forks.</text>
</comment>
<evidence type="ECO:0000256" key="9">
    <source>
        <dbReference type="ARBA" id="ARBA00023125"/>
    </source>
</evidence>
<evidence type="ECO:0000256" key="12">
    <source>
        <dbReference type="HAMAP-Rule" id="MF_00983"/>
    </source>
</evidence>
<keyword evidence="5 12" id="KW-0378">Hydrolase</keyword>
<feature type="binding site" evidence="12">
    <location>
        <position position="463"/>
    </location>
    <ligand>
        <name>Zn(2+)</name>
        <dbReference type="ChEBI" id="CHEBI:29105"/>
        <label>2</label>
    </ligand>
</feature>
<evidence type="ECO:0000256" key="1">
    <source>
        <dbReference type="ARBA" id="ARBA00022515"/>
    </source>
</evidence>
<dbReference type="NCBIfam" id="NF004070">
    <property type="entry name" value="PRK05580.2-2"/>
    <property type="match status" value="1"/>
</dbReference>
<comment type="caution">
    <text evidence="14">The sequence shown here is derived from an EMBL/GenBank/DDBJ whole genome shotgun (WGS) entry which is preliminary data.</text>
</comment>
<dbReference type="InterPro" id="IPR042115">
    <property type="entry name" value="PriA_3primeBD_sf"/>
</dbReference>
<feature type="binding site" evidence="12">
    <location>
        <position position="442"/>
    </location>
    <ligand>
        <name>Zn(2+)</name>
        <dbReference type="ChEBI" id="CHEBI:29105"/>
        <label>2</label>
    </ligand>
</feature>
<dbReference type="Pfam" id="PF00271">
    <property type="entry name" value="Helicase_C"/>
    <property type="match status" value="1"/>
</dbReference>
<dbReference type="InterPro" id="IPR040498">
    <property type="entry name" value="PriA_CRR"/>
</dbReference>
<dbReference type="GO" id="GO:0043138">
    <property type="term" value="F:3'-5' DNA helicase activity"/>
    <property type="evidence" value="ECO:0007669"/>
    <property type="project" value="UniProtKB-EC"/>
</dbReference>
<dbReference type="PANTHER" id="PTHR30580">
    <property type="entry name" value="PRIMOSOMAL PROTEIN N"/>
    <property type="match status" value="1"/>
</dbReference>
<comment type="cofactor">
    <cofactor evidence="12">
        <name>Zn(2+)</name>
        <dbReference type="ChEBI" id="CHEBI:29105"/>
    </cofactor>
    <text evidence="12">Binds 2 zinc ions per subunit.</text>
</comment>
<dbReference type="GO" id="GO:0016887">
    <property type="term" value="F:ATP hydrolysis activity"/>
    <property type="evidence" value="ECO:0007669"/>
    <property type="project" value="RHEA"/>
</dbReference>
<keyword evidence="2 12" id="KW-0235">DNA replication</keyword>
<dbReference type="EMBL" id="QFQB01000009">
    <property type="protein sequence ID" value="PZQ47845.1"/>
    <property type="molecule type" value="Genomic_DNA"/>
</dbReference>
<dbReference type="Gene3D" id="3.40.50.300">
    <property type="entry name" value="P-loop containing nucleotide triphosphate hydrolases"/>
    <property type="match status" value="2"/>
</dbReference>
<evidence type="ECO:0000256" key="8">
    <source>
        <dbReference type="ARBA" id="ARBA00022840"/>
    </source>
</evidence>
<dbReference type="GO" id="GO:1990077">
    <property type="term" value="C:primosome complex"/>
    <property type="evidence" value="ECO:0007669"/>
    <property type="project" value="UniProtKB-UniRule"/>
</dbReference>
<dbReference type="InterPro" id="IPR041236">
    <property type="entry name" value="PriA_C"/>
</dbReference>
<dbReference type="InterPro" id="IPR014001">
    <property type="entry name" value="Helicase_ATP-bd"/>
</dbReference>
<comment type="catalytic activity">
    <reaction evidence="12">
        <text>Couples ATP hydrolysis with the unwinding of duplex DNA by translocating in the 3'-5' direction.</text>
        <dbReference type="EC" id="5.6.2.4"/>
    </reaction>
</comment>
<evidence type="ECO:0000256" key="10">
    <source>
        <dbReference type="ARBA" id="ARBA00023235"/>
    </source>
</evidence>
<dbReference type="SMART" id="SM00490">
    <property type="entry name" value="HELICc"/>
    <property type="match status" value="1"/>
</dbReference>
<evidence type="ECO:0000256" key="6">
    <source>
        <dbReference type="ARBA" id="ARBA00022806"/>
    </source>
</evidence>
<dbReference type="SUPFAM" id="SSF52540">
    <property type="entry name" value="P-loop containing nucleoside triphosphate hydrolases"/>
    <property type="match status" value="2"/>
</dbReference>
<dbReference type="PROSITE" id="PS51192">
    <property type="entry name" value="HELICASE_ATP_BIND_1"/>
    <property type="match status" value="1"/>
</dbReference>
<evidence type="ECO:0000256" key="11">
    <source>
        <dbReference type="ARBA" id="ARBA00048988"/>
    </source>
</evidence>
<feature type="binding site" evidence="12">
    <location>
        <position position="433"/>
    </location>
    <ligand>
        <name>Zn(2+)</name>
        <dbReference type="ChEBI" id="CHEBI:29105"/>
        <label>1</label>
    </ligand>
</feature>
<dbReference type="GO" id="GO:0006270">
    <property type="term" value="P:DNA replication initiation"/>
    <property type="evidence" value="ECO:0007669"/>
    <property type="project" value="TreeGrafter"/>
</dbReference>
<protein>
    <recommendedName>
        <fullName evidence="12">Replication restart protein PriA</fullName>
    </recommendedName>
    <alternativeName>
        <fullName evidence="12">ATP-dependent DNA helicase PriA</fullName>
        <ecNumber evidence="12">5.6.2.4</ecNumber>
    </alternativeName>
    <alternativeName>
        <fullName evidence="12">DNA 3'-5' helicase PriA</fullName>
    </alternativeName>
</protein>
<dbReference type="GO" id="GO:0005524">
    <property type="term" value="F:ATP binding"/>
    <property type="evidence" value="ECO:0007669"/>
    <property type="project" value="UniProtKB-UniRule"/>
</dbReference>
<keyword evidence="1 12" id="KW-0639">Primosome</keyword>
<feature type="domain" description="Helicase ATP-binding" evidence="13">
    <location>
        <begin position="205"/>
        <end position="371"/>
    </location>
</feature>
<keyword evidence="8 12" id="KW-0067">ATP-binding</keyword>
<dbReference type="HAMAP" id="MF_00983">
    <property type="entry name" value="PriA"/>
    <property type="match status" value="1"/>
</dbReference>
<dbReference type="GO" id="GO:0003677">
    <property type="term" value="F:DNA binding"/>
    <property type="evidence" value="ECO:0007669"/>
    <property type="project" value="UniProtKB-UniRule"/>
</dbReference>
<evidence type="ECO:0000256" key="4">
    <source>
        <dbReference type="ARBA" id="ARBA00022741"/>
    </source>
</evidence>